<keyword evidence="1" id="KW-1133">Transmembrane helix</keyword>
<feature type="transmembrane region" description="Helical" evidence="1">
    <location>
        <begin position="80"/>
        <end position="103"/>
    </location>
</feature>
<reference evidence="2 3" key="1">
    <citation type="submission" date="2018-05" db="EMBL/GenBank/DDBJ databases">
        <title>Genome sequencing of Flavobacterium sp. HYN0049.</title>
        <authorList>
            <person name="Yi H."/>
            <person name="Baek C."/>
        </authorList>
    </citation>
    <scope>NUCLEOTIDE SEQUENCE [LARGE SCALE GENOMIC DNA]</scope>
    <source>
        <strain evidence="2 3">HYN0049</strain>
    </source>
</reference>
<dbReference type="AlphaFoldDB" id="A0A2S1SKC6"/>
<protein>
    <submittedName>
        <fullName evidence="2">Uncharacterized protein</fullName>
    </submittedName>
</protein>
<dbReference type="Proteomes" id="UP000244937">
    <property type="component" value="Chromosome"/>
</dbReference>
<dbReference type="OrthoDB" id="1368261at2"/>
<dbReference type="RefSeq" id="WP_108904643.1">
    <property type="nucleotide sequence ID" value="NZ_CP029187.1"/>
</dbReference>
<feature type="transmembrane region" description="Helical" evidence="1">
    <location>
        <begin position="12"/>
        <end position="32"/>
    </location>
</feature>
<keyword evidence="1" id="KW-0472">Membrane</keyword>
<name>A0A2S1SKC6_9FLAO</name>
<dbReference type="KEGG" id="fpal:HYN49_13685"/>
<proteinExistence type="predicted"/>
<evidence type="ECO:0000313" key="2">
    <source>
        <dbReference type="EMBL" id="AWI26868.1"/>
    </source>
</evidence>
<gene>
    <name evidence="2" type="ORF">HYN49_13685</name>
</gene>
<dbReference type="EMBL" id="CP029187">
    <property type="protein sequence ID" value="AWI26868.1"/>
    <property type="molecule type" value="Genomic_DNA"/>
</dbReference>
<keyword evidence="1" id="KW-0812">Transmembrane</keyword>
<feature type="transmembrane region" description="Helical" evidence="1">
    <location>
        <begin position="52"/>
        <end position="73"/>
    </location>
</feature>
<organism evidence="2 3">
    <name type="scientific">Flavobacterium pallidum</name>
    <dbReference type="NCBI Taxonomy" id="2172098"/>
    <lineage>
        <taxon>Bacteria</taxon>
        <taxon>Pseudomonadati</taxon>
        <taxon>Bacteroidota</taxon>
        <taxon>Flavobacteriia</taxon>
        <taxon>Flavobacteriales</taxon>
        <taxon>Flavobacteriaceae</taxon>
        <taxon>Flavobacterium</taxon>
    </lineage>
</organism>
<evidence type="ECO:0000313" key="3">
    <source>
        <dbReference type="Proteomes" id="UP000244937"/>
    </source>
</evidence>
<accession>A0A2S1SKC6</accession>
<feature type="transmembrane region" description="Helical" evidence="1">
    <location>
        <begin position="109"/>
        <end position="128"/>
    </location>
</feature>
<evidence type="ECO:0000256" key="1">
    <source>
        <dbReference type="SAM" id="Phobius"/>
    </source>
</evidence>
<sequence length="228" mass="26618">MNEKFELIRKNLPIIIIVPALLGGYWQLSQIIKIAPIFLRFFSVSQMVADGLLFGVVIMLAIIIPYLIANYIWKFIGKLSLYWIYFTSLLLNLIMLFCLIYNQFISNKFVVYIVIFSGIVFSFNFLDLNRKKEPIESDGKYGKMFGKFTIAVTLPFLLSSCQQLLWEFNKSSNKIRNFDIIEKKAQKTDARAKIVYFNDKYIFIDIDSLSTVKKYLIQDSDELTKIDE</sequence>
<keyword evidence="3" id="KW-1185">Reference proteome</keyword>